<evidence type="ECO:0000256" key="3">
    <source>
        <dbReference type="ARBA" id="ARBA00022837"/>
    </source>
</evidence>
<dbReference type="PANTHER" id="PTHR19277:SF161">
    <property type="entry name" value="LAMININ G DOMAIN-CONTAINING PROTEIN"/>
    <property type="match status" value="1"/>
</dbReference>
<evidence type="ECO:0000259" key="7">
    <source>
        <dbReference type="PROSITE" id="PS50025"/>
    </source>
</evidence>
<name>A7T1R0_NEMVE</name>
<evidence type="ECO:0000256" key="4">
    <source>
        <dbReference type="ARBA" id="ARBA00023157"/>
    </source>
</evidence>
<dbReference type="InterPro" id="IPR051360">
    <property type="entry name" value="Neuronal_Pentraxin_Related"/>
</dbReference>
<dbReference type="Proteomes" id="UP000001593">
    <property type="component" value="Unassembled WGS sequence"/>
</dbReference>
<dbReference type="HOGENOM" id="CLU_156979_0_0_1"/>
<dbReference type="SMART" id="SM00159">
    <property type="entry name" value="PTX"/>
    <property type="match status" value="1"/>
</dbReference>
<evidence type="ECO:0008006" key="11">
    <source>
        <dbReference type="Google" id="ProtNLM"/>
    </source>
</evidence>
<dbReference type="SUPFAM" id="SSF49899">
    <property type="entry name" value="Concanavalin A-like lectins/glucanases"/>
    <property type="match status" value="1"/>
</dbReference>
<evidence type="ECO:0000256" key="5">
    <source>
        <dbReference type="ARBA" id="ARBA00023180"/>
    </source>
</evidence>
<feature type="non-terminal residue" evidence="9">
    <location>
        <position position="1"/>
    </location>
</feature>
<dbReference type="GO" id="GO:0046872">
    <property type="term" value="F:metal ion binding"/>
    <property type="evidence" value="ECO:0007669"/>
    <property type="project" value="UniProtKB-KW"/>
</dbReference>
<dbReference type="PROSITE" id="PS51828">
    <property type="entry name" value="PTX_2"/>
    <property type="match status" value="1"/>
</dbReference>
<dbReference type="PANTHER" id="PTHR19277">
    <property type="entry name" value="PENTRAXIN"/>
    <property type="match status" value="1"/>
</dbReference>
<comment type="cofactor">
    <cofactor evidence="1">
        <name>Ca(2+)</name>
        <dbReference type="ChEBI" id="CHEBI:29108"/>
    </cofactor>
</comment>
<dbReference type="InterPro" id="IPR013320">
    <property type="entry name" value="ConA-like_dom_sf"/>
</dbReference>
<dbReference type="PRINTS" id="PR00895">
    <property type="entry name" value="PENTAXIN"/>
</dbReference>
<protein>
    <recommendedName>
        <fullName evidence="11">Pentaxin</fullName>
    </recommendedName>
</protein>
<evidence type="ECO:0000256" key="1">
    <source>
        <dbReference type="ARBA" id="ARBA00001913"/>
    </source>
</evidence>
<organism evidence="9 10">
    <name type="scientific">Nematostella vectensis</name>
    <name type="common">Starlet sea anemone</name>
    <dbReference type="NCBI Taxonomy" id="45351"/>
    <lineage>
        <taxon>Eukaryota</taxon>
        <taxon>Metazoa</taxon>
        <taxon>Cnidaria</taxon>
        <taxon>Anthozoa</taxon>
        <taxon>Hexacorallia</taxon>
        <taxon>Actiniaria</taxon>
        <taxon>Edwardsiidae</taxon>
        <taxon>Nematostella</taxon>
    </lineage>
</organism>
<dbReference type="InParanoid" id="A7T1R0"/>
<keyword evidence="5" id="KW-0325">Glycoprotein</keyword>
<keyword evidence="3" id="KW-0106">Calcium</keyword>
<dbReference type="PhylomeDB" id="A7T1R0"/>
<evidence type="ECO:0000313" key="9">
    <source>
        <dbReference type="EMBL" id="EDO30104.1"/>
    </source>
</evidence>
<dbReference type="InterPro" id="IPR001759">
    <property type="entry name" value="PTX_dom"/>
</dbReference>
<dbReference type="AlphaFoldDB" id="A7T1R0"/>
<keyword evidence="4" id="KW-1015">Disulfide bond</keyword>
<comment type="caution">
    <text evidence="6">Lacks conserved residue(s) required for the propagation of feature annotation.</text>
</comment>
<sequence length="124" mass="13713">NKWHTVCLAWQSSGKMWGYIDGVEVRNSQTLAEGSTVKGTGVAVLGQDQDSYGGGFQTYQAFLGLLKNVNLWDRVLTVDEIIQIAQGCGEARGNAISWQDLRFASRNKLPIIRYSNCVTGWLTN</sequence>
<evidence type="ECO:0000256" key="6">
    <source>
        <dbReference type="PROSITE-ProRule" id="PRU00122"/>
    </source>
</evidence>
<dbReference type="KEGG" id="nve:5500822"/>
<dbReference type="EMBL" id="DS470149">
    <property type="protein sequence ID" value="EDO30104.1"/>
    <property type="molecule type" value="Genomic_DNA"/>
</dbReference>
<dbReference type="STRING" id="45351.A7T1R0"/>
<keyword evidence="10" id="KW-1185">Reference proteome</keyword>
<evidence type="ECO:0000313" key="10">
    <source>
        <dbReference type="Proteomes" id="UP000001593"/>
    </source>
</evidence>
<gene>
    <name evidence="9" type="ORF">NEMVEDRAFT_v1g142132</name>
</gene>
<dbReference type="Gene3D" id="2.60.120.200">
    <property type="match status" value="1"/>
</dbReference>
<feature type="domain" description="Laminin G" evidence="7">
    <location>
        <begin position="1"/>
        <end position="88"/>
    </location>
</feature>
<accession>A7T1R0</accession>
<dbReference type="InterPro" id="IPR001791">
    <property type="entry name" value="Laminin_G"/>
</dbReference>
<feature type="domain" description="Pentraxin (PTX)" evidence="8">
    <location>
        <begin position="1"/>
        <end position="117"/>
    </location>
</feature>
<keyword evidence="2" id="KW-0479">Metal-binding</keyword>
<evidence type="ECO:0000259" key="8">
    <source>
        <dbReference type="PROSITE" id="PS51828"/>
    </source>
</evidence>
<evidence type="ECO:0000256" key="2">
    <source>
        <dbReference type="ARBA" id="ARBA00022723"/>
    </source>
</evidence>
<proteinExistence type="predicted"/>
<reference evidence="9 10" key="1">
    <citation type="journal article" date="2007" name="Science">
        <title>Sea anemone genome reveals ancestral eumetazoan gene repertoire and genomic organization.</title>
        <authorList>
            <person name="Putnam N.H."/>
            <person name="Srivastava M."/>
            <person name="Hellsten U."/>
            <person name="Dirks B."/>
            <person name="Chapman J."/>
            <person name="Salamov A."/>
            <person name="Terry A."/>
            <person name="Shapiro H."/>
            <person name="Lindquist E."/>
            <person name="Kapitonov V.V."/>
            <person name="Jurka J."/>
            <person name="Genikhovich G."/>
            <person name="Grigoriev I.V."/>
            <person name="Lucas S.M."/>
            <person name="Steele R.E."/>
            <person name="Finnerty J.R."/>
            <person name="Technau U."/>
            <person name="Martindale M.Q."/>
            <person name="Rokhsar D.S."/>
        </authorList>
    </citation>
    <scope>NUCLEOTIDE SEQUENCE [LARGE SCALE GENOMIC DNA]</scope>
    <source>
        <strain evidence="10">CH2 X CH6</strain>
    </source>
</reference>
<dbReference type="PROSITE" id="PS50025">
    <property type="entry name" value="LAM_G_DOMAIN"/>
    <property type="match status" value="1"/>
</dbReference>
<dbReference type="Pfam" id="PF00354">
    <property type="entry name" value="Pentaxin"/>
    <property type="match status" value="1"/>
</dbReference>